<dbReference type="EMBL" id="FNVP01000003">
    <property type="protein sequence ID" value="SEF84953.1"/>
    <property type="molecule type" value="Genomic_DNA"/>
</dbReference>
<evidence type="ECO:0008006" key="3">
    <source>
        <dbReference type="Google" id="ProtNLM"/>
    </source>
</evidence>
<dbReference type="Proteomes" id="UP000236737">
    <property type="component" value="Unassembled WGS sequence"/>
</dbReference>
<organism evidence="1 2">
    <name type="scientific">Flavobacterium urumqiense</name>
    <dbReference type="NCBI Taxonomy" id="935224"/>
    <lineage>
        <taxon>Bacteria</taxon>
        <taxon>Pseudomonadati</taxon>
        <taxon>Bacteroidota</taxon>
        <taxon>Flavobacteriia</taxon>
        <taxon>Flavobacteriales</taxon>
        <taxon>Flavobacteriaceae</taxon>
        <taxon>Flavobacterium</taxon>
    </lineage>
</organism>
<evidence type="ECO:0000313" key="2">
    <source>
        <dbReference type="Proteomes" id="UP000236737"/>
    </source>
</evidence>
<evidence type="ECO:0000313" key="1">
    <source>
        <dbReference type="EMBL" id="SEF84953.1"/>
    </source>
</evidence>
<dbReference type="AlphaFoldDB" id="A0A1H5VCJ8"/>
<protein>
    <recommendedName>
        <fullName evidence="3">Lipoprotein</fullName>
    </recommendedName>
</protein>
<sequence>MKKVIVAGFVFMSVLVSCKKEKEKQVETIPDASEKIVIEETVSDECYSGNVKNDTILMNLTIKGNEVTKGKLSYKFYEKDKNEGTLVGEVRGDTLIADYTFMSEGVSSVRQVAFLKKGNAYVEGYGDVVDDNKGKIMFKDPKQLKFDGKTVLSKVDCKL</sequence>
<dbReference type="PROSITE" id="PS51257">
    <property type="entry name" value="PROKAR_LIPOPROTEIN"/>
    <property type="match status" value="1"/>
</dbReference>
<keyword evidence="2" id="KW-1185">Reference proteome</keyword>
<dbReference type="RefSeq" id="WP_103999244.1">
    <property type="nucleotide sequence ID" value="NZ_FNVP01000003.1"/>
</dbReference>
<proteinExistence type="predicted"/>
<accession>A0A1H5VCJ8</accession>
<reference evidence="2" key="1">
    <citation type="submission" date="2016-10" db="EMBL/GenBank/DDBJ databases">
        <authorList>
            <person name="Varghese N."/>
            <person name="Submissions S."/>
        </authorList>
    </citation>
    <scope>NUCLEOTIDE SEQUENCE [LARGE SCALE GENOMIC DNA]</scope>
    <source>
        <strain evidence="2">CGMCC 1.9230</strain>
    </source>
</reference>
<dbReference type="OrthoDB" id="794403at2"/>
<name>A0A1H5VCJ8_9FLAO</name>
<gene>
    <name evidence="1" type="ORF">SAMN04488130_103161</name>
</gene>